<keyword evidence="2" id="KW-0597">Phosphoprotein</keyword>
<dbReference type="EMBL" id="GGYP01003546">
    <property type="protein sequence ID" value="MDE48317.1"/>
    <property type="molecule type" value="Transcribed_RNA"/>
</dbReference>
<dbReference type="InterPro" id="IPR000331">
    <property type="entry name" value="Rap/Ran_GAP_dom"/>
</dbReference>
<dbReference type="GO" id="GO:0051056">
    <property type="term" value="P:regulation of small GTPase mediated signal transduction"/>
    <property type="evidence" value="ECO:0007669"/>
    <property type="project" value="InterPro"/>
</dbReference>
<gene>
    <name evidence="7" type="primary">SIPA1L1</name>
    <name evidence="7" type="ORF">g.19185</name>
</gene>
<evidence type="ECO:0000313" key="7">
    <source>
        <dbReference type="EMBL" id="MDE48317.1"/>
    </source>
</evidence>
<proteinExistence type="predicted"/>
<dbReference type="GO" id="GO:0005737">
    <property type="term" value="C:cytoplasm"/>
    <property type="evidence" value="ECO:0007669"/>
    <property type="project" value="TreeGrafter"/>
</dbReference>
<dbReference type="PANTHER" id="PTHR15711:SF22">
    <property type="entry name" value="RAP-GAP DOMAIN-CONTAINING PROTEIN"/>
    <property type="match status" value="1"/>
</dbReference>
<keyword evidence="1" id="KW-0343">GTPase activation</keyword>
<dbReference type="AlphaFoldDB" id="A0A6G1SDS5"/>
<dbReference type="FunFam" id="3.40.50.11210:FF:000002">
    <property type="entry name" value="Signal-induced proliferation-associated 1-like protein 1"/>
    <property type="match status" value="1"/>
</dbReference>
<dbReference type="GO" id="GO:0005096">
    <property type="term" value="F:GTPase activator activity"/>
    <property type="evidence" value="ECO:0007669"/>
    <property type="project" value="UniProtKB-KW"/>
</dbReference>
<dbReference type="Gene3D" id="3.40.50.11210">
    <property type="entry name" value="Rap/Ran-GAP"/>
    <property type="match status" value="1"/>
</dbReference>
<dbReference type="InterPro" id="IPR035974">
    <property type="entry name" value="Rap/Ran-GAP_sf"/>
</dbReference>
<sequence>MSVHNFEVRFEERLRKKAFAHYDCHSMTVDFANPIKHRILQERRNTTTGASAASLVGSQQQQPPFINKHGIVPMLIDDPTHHNASNNAHSTNLHVNNNNTHIMNNNNNINNNNSNGDDKKLRANCPSQRQDYYTTTNDIYNNGNGTKTTNDPQHDSLSPHQDLGDGRQNDLVSTCPVFRNEIGGEEERIICLNKLTDRRQAYMTTELHKPSFVSGVSILESTSSPMKNICPYQRSLQCNPVIDYADTGATYYRNYFYGREHQNWFGNSETYGPLAISLRKEQCRSTSRGHNNNQQVNDVKYQYRIIIRTSELAVLRGTVYEDCIPNLTQRTSTKDVLEYLLAKSDIPLNKLRLGTPQAEARLLKLDEHKLTKNYKIGILYCKAGQSTEEEFYNNEHSGPLFDEFLSCIGENVRLLGFDKYKGGLDNKSDSTGLYSIYSTYEDCEIMFHVSTMLPYSANNRQQLSRKRHIGNDIVTIVFQEEGALPFTPKSFRSQFQHIFIIVRALNPPILPDGSHDFSAPRHYAVAVSRSKEMPPFGPPIPEGGIFVKSPQFKNFLLAKVINAENAAHKYCDKFREMGQWTRRGLLKDLLEDCVTNTTLSDRYGGSNSGTSGAVKIVSSLFGGKKRTQQRYAIFCGHSDIQGAIVWDIQVKDFGQSNKIIDCILGISATYLVVIEQQTKELLYVSPVEAILGWTSSNDWIKIFCHQAECLLVQIKDPDVDEIGEILTRLKAVTNGCETRELTLRRKNSQNSLGFDIQPDGIVTRVDAGSIAWQTHLQPGSRLVEICKTSTATLSYSQMMEYIRTSAVVTLTVLPPNSDGTYRRGCLGQTCAHQPIISRPPSTFSSASSNMHFSKPKRRVPTTSLMTLV</sequence>
<feature type="region of interest" description="Disordered" evidence="4">
    <location>
        <begin position="140"/>
        <end position="169"/>
    </location>
</feature>
<dbReference type="Gene3D" id="2.30.42.10">
    <property type="match status" value="1"/>
</dbReference>
<feature type="region of interest" description="Disordered" evidence="4">
    <location>
        <begin position="842"/>
        <end position="868"/>
    </location>
</feature>
<feature type="compositionally biased region" description="Polar residues" evidence="4">
    <location>
        <begin position="140"/>
        <end position="159"/>
    </location>
</feature>
<dbReference type="SUPFAM" id="SSF111347">
    <property type="entry name" value="Rap/Ran-GAP"/>
    <property type="match status" value="1"/>
</dbReference>
<dbReference type="InterPro" id="IPR001478">
    <property type="entry name" value="PDZ"/>
</dbReference>
<evidence type="ECO:0000259" key="6">
    <source>
        <dbReference type="PROSITE" id="PS50106"/>
    </source>
</evidence>
<dbReference type="SMART" id="SM00228">
    <property type="entry name" value="PDZ"/>
    <property type="match status" value="1"/>
</dbReference>
<dbReference type="Pfam" id="PF21022">
    <property type="entry name" value="Rap-GAP_dimer"/>
    <property type="match status" value="1"/>
</dbReference>
<dbReference type="PANTHER" id="PTHR15711">
    <property type="entry name" value="RAP GTPASE-ACTIVATING PROTEIN"/>
    <property type="match status" value="1"/>
</dbReference>
<feature type="domain" description="Rap-GAP" evidence="5">
    <location>
        <begin position="362"/>
        <end position="589"/>
    </location>
</feature>
<dbReference type="PROSITE" id="PS50085">
    <property type="entry name" value="RAPGAP"/>
    <property type="match status" value="1"/>
</dbReference>
<dbReference type="Gene3D" id="6.10.140.210">
    <property type="match status" value="1"/>
</dbReference>
<protein>
    <submittedName>
        <fullName evidence="7">Signal-induced proliferation-associated 1-like protein 1</fullName>
    </submittedName>
</protein>
<organism evidence="7">
    <name type="scientific">Aceria tosichella</name>
    <name type="common">wheat curl mite</name>
    <dbReference type="NCBI Taxonomy" id="561515"/>
    <lineage>
        <taxon>Eukaryota</taxon>
        <taxon>Metazoa</taxon>
        <taxon>Ecdysozoa</taxon>
        <taxon>Arthropoda</taxon>
        <taxon>Chelicerata</taxon>
        <taxon>Arachnida</taxon>
        <taxon>Acari</taxon>
        <taxon>Acariformes</taxon>
        <taxon>Trombidiformes</taxon>
        <taxon>Prostigmata</taxon>
        <taxon>Eupodina</taxon>
        <taxon>Eriophyoidea</taxon>
        <taxon>Eriophyidae</taxon>
        <taxon>Eriophyinae</taxon>
        <taxon>Aceriini</taxon>
        <taxon>Aceria</taxon>
    </lineage>
</organism>
<evidence type="ECO:0000256" key="2">
    <source>
        <dbReference type="ARBA" id="ARBA00022553"/>
    </source>
</evidence>
<dbReference type="Pfam" id="PF00595">
    <property type="entry name" value="PDZ"/>
    <property type="match status" value="1"/>
</dbReference>
<accession>A0A6G1SDS5</accession>
<evidence type="ECO:0000256" key="4">
    <source>
        <dbReference type="SAM" id="MobiDB-lite"/>
    </source>
</evidence>
<dbReference type="InterPro" id="IPR036034">
    <property type="entry name" value="PDZ_sf"/>
</dbReference>
<evidence type="ECO:0000259" key="5">
    <source>
        <dbReference type="PROSITE" id="PS50085"/>
    </source>
</evidence>
<dbReference type="PROSITE" id="PS50106">
    <property type="entry name" value="PDZ"/>
    <property type="match status" value="1"/>
</dbReference>
<feature type="domain" description="PDZ" evidence="6">
    <location>
        <begin position="740"/>
        <end position="805"/>
    </location>
</feature>
<reference evidence="7" key="1">
    <citation type="submission" date="2018-10" db="EMBL/GenBank/DDBJ databases">
        <title>Transcriptome assembly of Aceria tosichella (Wheat curl mite) Type 2.</title>
        <authorList>
            <person name="Scully E.D."/>
            <person name="Geib S.M."/>
            <person name="Palmer N.A."/>
            <person name="Gupta A.K."/>
            <person name="Sarath G."/>
            <person name="Tatineni S."/>
        </authorList>
    </citation>
    <scope>NUCLEOTIDE SEQUENCE</scope>
    <source>
        <strain evidence="7">LincolnNE</strain>
    </source>
</reference>
<name>A0A6G1SDS5_9ACAR</name>
<evidence type="ECO:0000256" key="3">
    <source>
        <dbReference type="ARBA" id="ARBA00023054"/>
    </source>
</evidence>
<dbReference type="SUPFAM" id="SSF50156">
    <property type="entry name" value="PDZ domain-like"/>
    <property type="match status" value="1"/>
</dbReference>
<dbReference type="Pfam" id="PF02145">
    <property type="entry name" value="Rap_GAP"/>
    <property type="match status" value="1"/>
</dbReference>
<dbReference type="InterPro" id="IPR050989">
    <property type="entry name" value="Rap1_Ran_GAP"/>
</dbReference>
<keyword evidence="3" id="KW-0175">Coiled coil</keyword>
<evidence type="ECO:0000256" key="1">
    <source>
        <dbReference type="ARBA" id="ARBA00022468"/>
    </source>
</evidence>